<accession>A0AAE9WAD0</accession>
<name>A0AAE9WAD0_9SCHI</name>
<comment type="subcellular location">
    <subcellularLocation>
        <location evidence="1">Membrane</location>
        <topology evidence="1">Single-pass type IV membrane protein</topology>
    </subcellularLocation>
</comment>
<sequence length="310" mass="35110">MSFQDRTTEFQACVANTRARMRNSSSNATTNNALQAKHQKSEFTTVAKKIAYKINETGKYLQRLSQLAKRKTLFDDRPVEIQELTYHIKQSLSSLNSDIASLQQIVRQTSKGSRNKPAQINQHNENIVVSLQNSLADTSMNFKDILEVRTQNMKASQNRTEKFVASTSLNTNPLANNNTTASPFNYDESEPNEDYLALNLGEGANTRYEQMALLENQTDVYSQQRMSSIESIESTISELGGIFSQLAQMVSEQRETVQRIDLYTDDIASNIGSAQREILKFYDKVSSNRALLFKVFGILIVFFLLWVLVT</sequence>
<evidence type="ECO:0000256" key="6">
    <source>
        <dbReference type="ARBA" id="ARBA00023054"/>
    </source>
</evidence>
<feature type="domain" description="T-SNARE coiled-coil homology" evidence="10">
    <location>
        <begin position="219"/>
        <end position="281"/>
    </location>
</feature>
<dbReference type="PANTHER" id="PTHR19957:SF3">
    <property type="entry name" value="SYNTAXIN-5"/>
    <property type="match status" value="1"/>
</dbReference>
<evidence type="ECO:0000256" key="9">
    <source>
        <dbReference type="SAM" id="Phobius"/>
    </source>
</evidence>
<dbReference type="KEGG" id="som:SOMG_01252"/>
<evidence type="ECO:0000256" key="7">
    <source>
        <dbReference type="ARBA" id="ARBA00023136"/>
    </source>
</evidence>
<dbReference type="InterPro" id="IPR000727">
    <property type="entry name" value="T_SNARE_dom"/>
</dbReference>
<organism evidence="11 12">
    <name type="scientific">Schizosaccharomyces osmophilus</name>
    <dbReference type="NCBI Taxonomy" id="2545709"/>
    <lineage>
        <taxon>Eukaryota</taxon>
        <taxon>Fungi</taxon>
        <taxon>Dikarya</taxon>
        <taxon>Ascomycota</taxon>
        <taxon>Taphrinomycotina</taxon>
        <taxon>Schizosaccharomycetes</taxon>
        <taxon>Schizosaccharomycetales</taxon>
        <taxon>Schizosaccharomycetaceae</taxon>
        <taxon>Schizosaccharomyces</taxon>
    </lineage>
</organism>
<dbReference type="InterPro" id="IPR010989">
    <property type="entry name" value="SNARE"/>
</dbReference>
<evidence type="ECO:0000256" key="8">
    <source>
        <dbReference type="SAM" id="MobiDB-lite"/>
    </source>
</evidence>
<dbReference type="Proteomes" id="UP001212411">
    <property type="component" value="Chromosome 1"/>
</dbReference>
<gene>
    <name evidence="11" type="primary">sed5</name>
    <name evidence="11" type="ORF">SOMG_01252</name>
</gene>
<dbReference type="Gene3D" id="1.20.58.70">
    <property type="match status" value="1"/>
</dbReference>
<dbReference type="RefSeq" id="XP_056035186.1">
    <property type="nucleotide sequence ID" value="XM_056180045.1"/>
</dbReference>
<evidence type="ECO:0000256" key="2">
    <source>
        <dbReference type="ARBA" id="ARBA00009063"/>
    </source>
</evidence>
<evidence type="ECO:0000313" key="12">
    <source>
        <dbReference type="Proteomes" id="UP001212411"/>
    </source>
</evidence>
<dbReference type="SUPFAM" id="SSF47661">
    <property type="entry name" value="t-snare proteins"/>
    <property type="match status" value="1"/>
</dbReference>
<dbReference type="AlphaFoldDB" id="A0AAE9WAD0"/>
<dbReference type="SMART" id="SM00397">
    <property type="entry name" value="t_SNARE"/>
    <property type="match status" value="1"/>
</dbReference>
<evidence type="ECO:0000313" key="11">
    <source>
        <dbReference type="EMBL" id="WBW70943.1"/>
    </source>
</evidence>
<dbReference type="CDD" id="cd15844">
    <property type="entry name" value="SNARE_syntaxin5"/>
    <property type="match status" value="1"/>
</dbReference>
<evidence type="ECO:0000256" key="4">
    <source>
        <dbReference type="ARBA" id="ARBA00022692"/>
    </source>
</evidence>
<keyword evidence="7 9" id="KW-0472">Membrane</keyword>
<evidence type="ECO:0000256" key="5">
    <source>
        <dbReference type="ARBA" id="ARBA00022989"/>
    </source>
</evidence>
<keyword evidence="3" id="KW-0813">Transport</keyword>
<dbReference type="InterPro" id="IPR021538">
    <property type="entry name" value="Syntaxin-5_N"/>
</dbReference>
<keyword evidence="6" id="KW-0175">Coiled coil</keyword>
<feature type="region of interest" description="Disordered" evidence="8">
    <location>
        <begin position="169"/>
        <end position="189"/>
    </location>
</feature>
<feature type="transmembrane region" description="Helical" evidence="9">
    <location>
        <begin position="290"/>
        <end position="309"/>
    </location>
</feature>
<evidence type="ECO:0000256" key="1">
    <source>
        <dbReference type="ARBA" id="ARBA00004211"/>
    </source>
</evidence>
<dbReference type="GeneID" id="80874734"/>
<dbReference type="PANTHER" id="PTHR19957">
    <property type="entry name" value="SYNTAXIN"/>
    <property type="match status" value="1"/>
</dbReference>
<dbReference type="Pfam" id="PF11416">
    <property type="entry name" value="Syntaxin-5_N"/>
    <property type="match status" value="1"/>
</dbReference>
<protein>
    <submittedName>
        <fullName evidence="11">SNARE Sed5</fullName>
    </submittedName>
</protein>
<dbReference type="GO" id="GO:0000139">
    <property type="term" value="C:Golgi membrane"/>
    <property type="evidence" value="ECO:0007669"/>
    <property type="project" value="TreeGrafter"/>
</dbReference>
<dbReference type="GO" id="GO:0006906">
    <property type="term" value="P:vesicle fusion"/>
    <property type="evidence" value="ECO:0007669"/>
    <property type="project" value="TreeGrafter"/>
</dbReference>
<evidence type="ECO:0000256" key="3">
    <source>
        <dbReference type="ARBA" id="ARBA00022448"/>
    </source>
</evidence>
<keyword evidence="4 9" id="KW-0812">Transmembrane</keyword>
<dbReference type="GO" id="GO:0006886">
    <property type="term" value="P:intracellular protein transport"/>
    <property type="evidence" value="ECO:0007669"/>
    <property type="project" value="TreeGrafter"/>
</dbReference>
<keyword evidence="5 9" id="KW-1133">Transmembrane helix</keyword>
<evidence type="ECO:0000259" key="10">
    <source>
        <dbReference type="PROSITE" id="PS50192"/>
    </source>
</evidence>
<comment type="similarity">
    <text evidence="2">Belongs to the syntaxin family.</text>
</comment>
<dbReference type="PROSITE" id="PS50192">
    <property type="entry name" value="T_SNARE"/>
    <property type="match status" value="1"/>
</dbReference>
<dbReference type="GO" id="GO:0031201">
    <property type="term" value="C:SNARE complex"/>
    <property type="evidence" value="ECO:0007669"/>
    <property type="project" value="TreeGrafter"/>
</dbReference>
<dbReference type="EMBL" id="CP115611">
    <property type="protein sequence ID" value="WBW70943.1"/>
    <property type="molecule type" value="Genomic_DNA"/>
</dbReference>
<proteinExistence type="inferred from homology"/>
<dbReference type="Pfam" id="PF05739">
    <property type="entry name" value="SNARE"/>
    <property type="match status" value="1"/>
</dbReference>
<dbReference type="GO" id="GO:0005484">
    <property type="term" value="F:SNAP receptor activity"/>
    <property type="evidence" value="ECO:0007669"/>
    <property type="project" value="TreeGrafter"/>
</dbReference>
<keyword evidence="12" id="KW-1185">Reference proteome</keyword>
<dbReference type="GO" id="GO:0000149">
    <property type="term" value="F:SNARE binding"/>
    <property type="evidence" value="ECO:0007669"/>
    <property type="project" value="TreeGrafter"/>
</dbReference>
<dbReference type="GO" id="GO:0048278">
    <property type="term" value="P:vesicle docking"/>
    <property type="evidence" value="ECO:0007669"/>
    <property type="project" value="TreeGrafter"/>
</dbReference>
<feature type="compositionally biased region" description="Low complexity" evidence="8">
    <location>
        <begin position="169"/>
        <end position="183"/>
    </location>
</feature>
<dbReference type="InterPro" id="IPR045242">
    <property type="entry name" value="Syntaxin"/>
</dbReference>
<reference evidence="11 12" key="1">
    <citation type="journal article" date="2023" name="G3 (Bethesda)">
        <title>A high-quality reference genome for the fission yeast Schizosaccharomyces osmophilus.</title>
        <authorList>
            <person name="Jia G.S."/>
            <person name="Zhang W.C."/>
            <person name="Liang Y."/>
            <person name="Liu X.H."/>
            <person name="Rhind N."/>
            <person name="Pidoux A."/>
            <person name="Brysch-Herzberg M."/>
            <person name="Du L.L."/>
        </authorList>
    </citation>
    <scope>NUCLEOTIDE SEQUENCE [LARGE SCALE GENOMIC DNA]</scope>
    <source>
        <strain evidence="11 12">CBS 15793</strain>
    </source>
</reference>
<dbReference type="GO" id="GO:0006888">
    <property type="term" value="P:endoplasmic reticulum to Golgi vesicle-mediated transport"/>
    <property type="evidence" value="ECO:0007669"/>
    <property type="project" value="TreeGrafter"/>
</dbReference>